<protein>
    <recommendedName>
        <fullName evidence="3">Plasmid stabilization system protein</fullName>
    </recommendedName>
</protein>
<dbReference type="RefSeq" id="WP_145348587.1">
    <property type="nucleotide sequence ID" value="NZ_CP036261.1"/>
</dbReference>
<dbReference type="Gene3D" id="3.30.2310.20">
    <property type="entry name" value="RelE-like"/>
    <property type="match status" value="1"/>
</dbReference>
<dbReference type="Proteomes" id="UP000319557">
    <property type="component" value="Chromosome"/>
</dbReference>
<dbReference type="OrthoDB" id="9809155at2"/>
<reference evidence="1 2" key="1">
    <citation type="submission" date="2019-02" db="EMBL/GenBank/DDBJ databases">
        <title>Deep-cultivation of Planctomycetes and their phenomic and genomic characterization uncovers novel biology.</title>
        <authorList>
            <person name="Wiegand S."/>
            <person name="Jogler M."/>
            <person name="Boedeker C."/>
            <person name="Pinto D."/>
            <person name="Vollmers J."/>
            <person name="Rivas-Marin E."/>
            <person name="Kohn T."/>
            <person name="Peeters S.H."/>
            <person name="Heuer A."/>
            <person name="Rast P."/>
            <person name="Oberbeckmann S."/>
            <person name="Bunk B."/>
            <person name="Jeske O."/>
            <person name="Meyerdierks A."/>
            <person name="Storesund J.E."/>
            <person name="Kallscheuer N."/>
            <person name="Luecker S."/>
            <person name="Lage O.M."/>
            <person name="Pohl T."/>
            <person name="Merkel B.J."/>
            <person name="Hornburger P."/>
            <person name="Mueller R.-W."/>
            <person name="Bruemmer F."/>
            <person name="Labrenz M."/>
            <person name="Spormann A.M."/>
            <person name="Op den Camp H."/>
            <person name="Overmann J."/>
            <person name="Amann R."/>
            <person name="Jetten M.S.M."/>
            <person name="Mascher T."/>
            <person name="Medema M.H."/>
            <person name="Devos D.P."/>
            <person name="Kaster A.-K."/>
            <person name="Ovreas L."/>
            <person name="Rohde M."/>
            <person name="Galperin M.Y."/>
            <person name="Jogler C."/>
        </authorList>
    </citation>
    <scope>NUCLEOTIDE SEQUENCE [LARGE SCALE GENOMIC DNA]</scope>
    <source>
        <strain evidence="1 2">EC9</strain>
    </source>
</reference>
<evidence type="ECO:0008006" key="3">
    <source>
        <dbReference type="Google" id="ProtNLM"/>
    </source>
</evidence>
<dbReference type="AlphaFoldDB" id="A0A517M7I2"/>
<organism evidence="1 2">
    <name type="scientific">Rosistilla ulvae</name>
    <dbReference type="NCBI Taxonomy" id="1930277"/>
    <lineage>
        <taxon>Bacteria</taxon>
        <taxon>Pseudomonadati</taxon>
        <taxon>Planctomycetota</taxon>
        <taxon>Planctomycetia</taxon>
        <taxon>Pirellulales</taxon>
        <taxon>Pirellulaceae</taxon>
        <taxon>Rosistilla</taxon>
    </lineage>
</organism>
<evidence type="ECO:0000313" key="2">
    <source>
        <dbReference type="Proteomes" id="UP000319557"/>
    </source>
</evidence>
<dbReference type="EMBL" id="CP036261">
    <property type="protein sequence ID" value="QDS90841.1"/>
    <property type="molecule type" value="Genomic_DNA"/>
</dbReference>
<name>A0A517M7I2_9BACT</name>
<accession>A0A517M7I2</accession>
<dbReference type="InterPro" id="IPR035093">
    <property type="entry name" value="RelE/ParE_toxin_dom_sf"/>
</dbReference>
<gene>
    <name evidence="1" type="ORF">EC9_50590</name>
</gene>
<sequence length="98" mass="10854">MNVQLSGEAERDLLNGVAFYDGGDRHAGDHFLESLTTDLRSLSFLGGVHAMRHGYHCMSASRFPFAIYYAVESGSILVIAILDERRDPGWIANRLQLG</sequence>
<dbReference type="KEGG" id="ruv:EC9_50590"/>
<evidence type="ECO:0000313" key="1">
    <source>
        <dbReference type="EMBL" id="QDS90841.1"/>
    </source>
</evidence>
<keyword evidence="2" id="KW-1185">Reference proteome</keyword>
<proteinExistence type="predicted"/>